<keyword evidence="3" id="KW-1185">Reference proteome</keyword>
<gene>
    <name evidence="2" type="ORF">PEVE_00015973</name>
</gene>
<feature type="compositionally biased region" description="Acidic residues" evidence="1">
    <location>
        <begin position="8"/>
        <end position="17"/>
    </location>
</feature>
<dbReference type="Proteomes" id="UP001159427">
    <property type="component" value="Unassembled WGS sequence"/>
</dbReference>
<comment type="caution">
    <text evidence="2">The sequence shown here is derived from an EMBL/GenBank/DDBJ whole genome shotgun (WGS) entry which is preliminary data.</text>
</comment>
<reference evidence="2 3" key="1">
    <citation type="submission" date="2022-05" db="EMBL/GenBank/DDBJ databases">
        <authorList>
            <consortium name="Genoscope - CEA"/>
            <person name="William W."/>
        </authorList>
    </citation>
    <scope>NUCLEOTIDE SEQUENCE [LARGE SCALE GENOMIC DNA]</scope>
</reference>
<feature type="region of interest" description="Disordered" evidence="1">
    <location>
        <begin position="1"/>
        <end position="79"/>
    </location>
</feature>
<dbReference type="EMBL" id="CALNXI010002240">
    <property type="protein sequence ID" value="CAH3185183.1"/>
    <property type="molecule type" value="Genomic_DNA"/>
</dbReference>
<proteinExistence type="predicted"/>
<evidence type="ECO:0000256" key="1">
    <source>
        <dbReference type="SAM" id="MobiDB-lite"/>
    </source>
</evidence>
<organism evidence="2 3">
    <name type="scientific">Porites evermanni</name>
    <dbReference type="NCBI Taxonomy" id="104178"/>
    <lineage>
        <taxon>Eukaryota</taxon>
        <taxon>Metazoa</taxon>
        <taxon>Cnidaria</taxon>
        <taxon>Anthozoa</taxon>
        <taxon>Hexacorallia</taxon>
        <taxon>Scleractinia</taxon>
        <taxon>Fungiina</taxon>
        <taxon>Poritidae</taxon>
        <taxon>Porites</taxon>
    </lineage>
</organism>
<feature type="compositionally biased region" description="Basic and acidic residues" evidence="1">
    <location>
        <begin position="35"/>
        <end position="60"/>
    </location>
</feature>
<sequence>MLHIFEPILEEPSEQTQEEGKENPILIHGACGTLTDEKQDDGHKQDGKRNHWRKKEEGKKLKTKAQGDTSPGDYENAYP</sequence>
<accession>A0ABN8S0U9</accession>
<evidence type="ECO:0000313" key="2">
    <source>
        <dbReference type="EMBL" id="CAH3185183.1"/>
    </source>
</evidence>
<evidence type="ECO:0000313" key="3">
    <source>
        <dbReference type="Proteomes" id="UP001159427"/>
    </source>
</evidence>
<protein>
    <submittedName>
        <fullName evidence="2">Uncharacterized protein</fullName>
    </submittedName>
</protein>
<name>A0ABN8S0U9_9CNID</name>